<feature type="domain" description="Glycosyl transferase family 1" evidence="2">
    <location>
        <begin position="268"/>
        <end position="417"/>
    </location>
</feature>
<evidence type="ECO:0000259" key="2">
    <source>
        <dbReference type="Pfam" id="PF00534"/>
    </source>
</evidence>
<keyword evidence="5" id="KW-1185">Reference proteome</keyword>
<evidence type="ECO:0000313" key="4">
    <source>
        <dbReference type="EMBL" id="MBH5386129.1"/>
    </source>
</evidence>
<proteinExistence type="predicted"/>
<dbReference type="CDD" id="cd03801">
    <property type="entry name" value="GT4_PimA-like"/>
    <property type="match status" value="1"/>
</dbReference>
<dbReference type="RefSeq" id="WP_197965539.1">
    <property type="nucleotide sequence ID" value="NZ_JACEGD010000006.1"/>
</dbReference>
<evidence type="ECO:0000256" key="1">
    <source>
        <dbReference type="SAM" id="MobiDB-lite"/>
    </source>
</evidence>
<dbReference type="PANTHER" id="PTHR45947">
    <property type="entry name" value="SULFOQUINOVOSYL TRANSFERASE SQD2"/>
    <property type="match status" value="1"/>
</dbReference>
<reference evidence="4 5" key="1">
    <citation type="submission" date="2020-07" db="EMBL/GenBank/DDBJ databases">
        <title>Bradyrhizobium diversity isolated from nodules of indigenous legumes of Western Australia.</title>
        <authorList>
            <person name="Klepa M.S."/>
        </authorList>
    </citation>
    <scope>NUCLEOTIDE SEQUENCE [LARGE SCALE GENOMIC DNA]</scope>
    <source>
        <strain evidence="4 5">CNPSo 4019</strain>
    </source>
</reference>
<evidence type="ECO:0000313" key="5">
    <source>
        <dbReference type="Proteomes" id="UP001194539"/>
    </source>
</evidence>
<dbReference type="Proteomes" id="UP001194539">
    <property type="component" value="Unassembled WGS sequence"/>
</dbReference>
<comment type="caution">
    <text evidence="4">The sequence shown here is derived from an EMBL/GenBank/DDBJ whole genome shotgun (WGS) entry which is preliminary data.</text>
</comment>
<accession>A0ABS0NYP9</accession>
<evidence type="ECO:0000259" key="3">
    <source>
        <dbReference type="Pfam" id="PF13439"/>
    </source>
</evidence>
<dbReference type="PANTHER" id="PTHR45947:SF13">
    <property type="entry name" value="TRANSFERASE"/>
    <property type="match status" value="1"/>
</dbReference>
<dbReference type="InterPro" id="IPR050194">
    <property type="entry name" value="Glycosyltransferase_grp1"/>
</dbReference>
<feature type="domain" description="Glycosyltransferase subfamily 4-like N-terminal" evidence="3">
    <location>
        <begin position="56"/>
        <end position="260"/>
    </location>
</feature>
<name>A0ABS0NYP9_9BRAD</name>
<dbReference type="SUPFAM" id="SSF53756">
    <property type="entry name" value="UDP-Glycosyltransferase/glycogen phosphorylase"/>
    <property type="match status" value="1"/>
</dbReference>
<feature type="compositionally biased region" description="Basic and acidic residues" evidence="1">
    <location>
        <begin position="21"/>
        <end position="38"/>
    </location>
</feature>
<dbReference type="Gene3D" id="3.40.50.2000">
    <property type="entry name" value="Glycogen Phosphorylase B"/>
    <property type="match status" value="2"/>
</dbReference>
<organism evidence="4 5">
    <name type="scientific">Bradyrhizobium diversitatis</name>
    <dbReference type="NCBI Taxonomy" id="2755406"/>
    <lineage>
        <taxon>Bacteria</taxon>
        <taxon>Pseudomonadati</taxon>
        <taxon>Pseudomonadota</taxon>
        <taxon>Alphaproteobacteria</taxon>
        <taxon>Hyphomicrobiales</taxon>
        <taxon>Nitrobacteraceae</taxon>
        <taxon>Bradyrhizobium</taxon>
    </lineage>
</organism>
<gene>
    <name evidence="4" type="ORF">H1B27_07485</name>
</gene>
<dbReference type="EMBL" id="JACEGD010000006">
    <property type="protein sequence ID" value="MBH5386129.1"/>
    <property type="molecule type" value="Genomic_DNA"/>
</dbReference>
<dbReference type="Pfam" id="PF13439">
    <property type="entry name" value="Glyco_transf_4"/>
    <property type="match status" value="1"/>
</dbReference>
<dbReference type="InterPro" id="IPR028098">
    <property type="entry name" value="Glyco_trans_4-like_N"/>
</dbReference>
<sequence>MTEPSFDLSEDAAVSVARSRRGPETEVPSRRRERPAGSDRRALKVLFANKFFFRNGGSEVVMFDEMELMRRRNVDVVEFSMNDDRNIPSRFQSYFVSQKSYRASSRREKLRSALSFIHSSEAVSQIRRLIQDQKPDVLHCHNIYHQLTPSIVTAAADMGVPVVLTLHDYKPVCPVYTQLSNGQVCTRCGDGAFETILARRCADGSLGRSALLWAEARYHALLGSYHRVEKFIAPSRFMYEAIVRRFGAAKVVHIPNGIDASGIDTSVGDEEYALYLGRLSPEKGVEDLLKAHAAAQGAWRLVVAGTGPLLDEFRRKYPAVEFRGHLTGSDLERTISEAGVIVVPSVWHENSPLSILEAMAHGKPIIASRIGGIPEMVREGATGLLFDPGNASQLAEKVRDLLLDRSRREAFGRNARRIVEDEYSLEDHGSALFSLYENLIATAGLHRKVGS</sequence>
<dbReference type="Pfam" id="PF00534">
    <property type="entry name" value="Glycos_transf_1"/>
    <property type="match status" value="1"/>
</dbReference>
<feature type="region of interest" description="Disordered" evidence="1">
    <location>
        <begin position="1"/>
        <end position="38"/>
    </location>
</feature>
<protein>
    <submittedName>
        <fullName evidence="4">Glycosyltransferase family 4 protein</fullName>
    </submittedName>
</protein>
<dbReference type="InterPro" id="IPR001296">
    <property type="entry name" value="Glyco_trans_1"/>
</dbReference>